<organism evidence="3 4">
    <name type="scientific">Amycolatopsis acidicola</name>
    <dbReference type="NCBI Taxonomy" id="2596893"/>
    <lineage>
        <taxon>Bacteria</taxon>
        <taxon>Bacillati</taxon>
        <taxon>Actinomycetota</taxon>
        <taxon>Actinomycetes</taxon>
        <taxon>Pseudonocardiales</taxon>
        <taxon>Pseudonocardiaceae</taxon>
        <taxon>Amycolatopsis</taxon>
    </lineage>
</organism>
<dbReference type="InterPro" id="IPR011576">
    <property type="entry name" value="Pyridox_Oxase_N"/>
</dbReference>
<dbReference type="GO" id="GO:0016627">
    <property type="term" value="F:oxidoreductase activity, acting on the CH-CH group of donors"/>
    <property type="evidence" value="ECO:0007669"/>
    <property type="project" value="TreeGrafter"/>
</dbReference>
<accession>A0A5N0V074</accession>
<dbReference type="OrthoDB" id="162914at2"/>
<name>A0A5N0V074_9PSEU</name>
<dbReference type="GO" id="GO:0005829">
    <property type="term" value="C:cytosol"/>
    <property type="evidence" value="ECO:0007669"/>
    <property type="project" value="TreeGrafter"/>
</dbReference>
<sequence length="127" mass="13736">MLTPEIRALLDGTPIAHLATVLPDGSPHSVPLWVGTHDDYVVIMTGPGSQKARNLRRDPRVALSLTPPDAPYSPVMLRGHVVAWLDGDEGWAAVDEIATKYTGGPYSRDSERVAGLIRIDHHRVGLG</sequence>
<dbReference type="InterPro" id="IPR052019">
    <property type="entry name" value="F420H2_bilvrd_red/Heme_oxyg"/>
</dbReference>
<protein>
    <submittedName>
        <fullName evidence="3">PPOX class F420-dependent oxidoreductase</fullName>
    </submittedName>
</protein>
<proteinExistence type="predicted"/>
<feature type="domain" description="Pyridoxamine 5'-phosphate oxidase N-terminal" evidence="2">
    <location>
        <begin position="2"/>
        <end position="102"/>
    </location>
</feature>
<dbReference type="AlphaFoldDB" id="A0A5N0V074"/>
<dbReference type="EMBL" id="VMNW02000052">
    <property type="protein sequence ID" value="KAA9156017.1"/>
    <property type="molecule type" value="Genomic_DNA"/>
</dbReference>
<evidence type="ECO:0000259" key="2">
    <source>
        <dbReference type="Pfam" id="PF01243"/>
    </source>
</evidence>
<dbReference type="Pfam" id="PF01243">
    <property type="entry name" value="PNPOx_N"/>
    <property type="match status" value="1"/>
</dbReference>
<dbReference type="PANTHER" id="PTHR35176">
    <property type="entry name" value="HEME OXYGENASE HI_0854-RELATED"/>
    <property type="match status" value="1"/>
</dbReference>
<keyword evidence="4" id="KW-1185">Reference proteome</keyword>
<dbReference type="InterPro" id="IPR019920">
    <property type="entry name" value="F420-binding_dom_put"/>
</dbReference>
<evidence type="ECO:0000256" key="1">
    <source>
        <dbReference type="ARBA" id="ARBA00023002"/>
    </source>
</evidence>
<dbReference type="PANTHER" id="PTHR35176:SF6">
    <property type="entry name" value="HEME OXYGENASE HI_0854-RELATED"/>
    <property type="match status" value="1"/>
</dbReference>
<evidence type="ECO:0000313" key="4">
    <source>
        <dbReference type="Proteomes" id="UP000319769"/>
    </source>
</evidence>
<dbReference type="SUPFAM" id="SSF50475">
    <property type="entry name" value="FMN-binding split barrel"/>
    <property type="match status" value="1"/>
</dbReference>
<dbReference type="InterPro" id="IPR012349">
    <property type="entry name" value="Split_barrel_FMN-bd"/>
</dbReference>
<dbReference type="Gene3D" id="2.30.110.10">
    <property type="entry name" value="Electron Transport, Fmn-binding Protein, Chain A"/>
    <property type="match status" value="1"/>
</dbReference>
<comment type="caution">
    <text evidence="3">The sequence shown here is derived from an EMBL/GenBank/DDBJ whole genome shotgun (WGS) entry which is preliminary data.</text>
</comment>
<gene>
    <name evidence="3" type="ORF">FPZ12_028485</name>
</gene>
<evidence type="ECO:0000313" key="3">
    <source>
        <dbReference type="EMBL" id="KAA9156017.1"/>
    </source>
</evidence>
<dbReference type="Proteomes" id="UP000319769">
    <property type="component" value="Unassembled WGS sequence"/>
</dbReference>
<reference evidence="3" key="1">
    <citation type="submission" date="2019-09" db="EMBL/GenBank/DDBJ databases">
        <authorList>
            <person name="Teo W.F.A."/>
            <person name="Duangmal K."/>
        </authorList>
    </citation>
    <scope>NUCLEOTIDE SEQUENCE [LARGE SCALE GENOMIC DNA]</scope>
    <source>
        <strain evidence="3">K81G1</strain>
    </source>
</reference>
<dbReference type="NCBIfam" id="TIGR03618">
    <property type="entry name" value="Rv1155_F420"/>
    <property type="match status" value="1"/>
</dbReference>
<keyword evidence="1" id="KW-0560">Oxidoreductase</keyword>
<dbReference type="GO" id="GO:0070967">
    <property type="term" value="F:coenzyme F420 binding"/>
    <property type="evidence" value="ECO:0007669"/>
    <property type="project" value="TreeGrafter"/>
</dbReference>
<dbReference type="RefSeq" id="WP_144749134.1">
    <property type="nucleotide sequence ID" value="NZ_VMNW02000052.1"/>
</dbReference>